<dbReference type="SUPFAM" id="SSF52309">
    <property type="entry name" value="N-(deoxy)ribosyltransferase-like"/>
    <property type="match status" value="1"/>
</dbReference>
<evidence type="ECO:0000313" key="1">
    <source>
        <dbReference type="EMBL" id="KAK1759912.1"/>
    </source>
</evidence>
<dbReference type="Gene3D" id="3.40.50.450">
    <property type="match status" value="1"/>
</dbReference>
<proteinExistence type="predicted"/>
<dbReference type="Pfam" id="PF15891">
    <property type="entry name" value="Nuc_deoxyri_tr2"/>
    <property type="match status" value="1"/>
</dbReference>
<dbReference type="AlphaFoldDB" id="A0AAJ0FAA9"/>
<name>A0AAJ0FAA9_9PEZI</name>
<dbReference type="Proteomes" id="UP001239445">
    <property type="component" value="Unassembled WGS sequence"/>
</dbReference>
<evidence type="ECO:0000313" key="2">
    <source>
        <dbReference type="Proteomes" id="UP001239445"/>
    </source>
</evidence>
<reference evidence="1" key="1">
    <citation type="submission" date="2023-06" db="EMBL/GenBank/DDBJ databases">
        <title>Genome-scale phylogeny and comparative genomics of the fungal order Sordariales.</title>
        <authorList>
            <consortium name="Lawrence Berkeley National Laboratory"/>
            <person name="Hensen N."/>
            <person name="Bonometti L."/>
            <person name="Westerberg I."/>
            <person name="Brannstrom I.O."/>
            <person name="Guillou S."/>
            <person name="Cros-Aarteil S."/>
            <person name="Calhoun S."/>
            <person name="Haridas S."/>
            <person name="Kuo A."/>
            <person name="Mondo S."/>
            <person name="Pangilinan J."/>
            <person name="Riley R."/>
            <person name="Labutti K."/>
            <person name="Andreopoulos B."/>
            <person name="Lipzen A."/>
            <person name="Chen C."/>
            <person name="Yanf M."/>
            <person name="Daum C."/>
            <person name="Ng V."/>
            <person name="Clum A."/>
            <person name="Steindorff A."/>
            <person name="Ohm R."/>
            <person name="Martin F."/>
            <person name="Silar P."/>
            <person name="Natvig D."/>
            <person name="Lalanne C."/>
            <person name="Gautier V."/>
            <person name="Ament-Velasquez S.L."/>
            <person name="Kruys A."/>
            <person name="Hutchinson M.I."/>
            <person name="Powell A.J."/>
            <person name="Barry K."/>
            <person name="Miller A.N."/>
            <person name="Grigoriev I.V."/>
            <person name="Debuchy R."/>
            <person name="Gladieux P."/>
            <person name="Thoren M.H."/>
            <person name="Johannesson H."/>
        </authorList>
    </citation>
    <scope>NUCLEOTIDE SEQUENCE</scope>
    <source>
        <strain evidence="1">PSN4</strain>
    </source>
</reference>
<sequence length="189" mass="21301">MWARYLSRSFRSGAGPSKLFAPMAETPQRRAQVVLAPSRPPHTGKKSIFLAGTAIGHDWRESLTEALSHLPVTIFNPLRRDWDSSWREDISFAPFREQVEWELDMQEHADLVVLYYGPGTDAPIALLEFGLCARQGKAVVACHKDYRKRGNVHIVSQRLGIDFVDAEEDFVGAVIKKLERLLEDAGQAE</sequence>
<protein>
    <recommendedName>
        <fullName evidence="3">Nucleoside 2-deoxyribosyltransferase</fullName>
    </recommendedName>
</protein>
<organism evidence="1 2">
    <name type="scientific">Echria macrotheca</name>
    <dbReference type="NCBI Taxonomy" id="438768"/>
    <lineage>
        <taxon>Eukaryota</taxon>
        <taxon>Fungi</taxon>
        <taxon>Dikarya</taxon>
        <taxon>Ascomycota</taxon>
        <taxon>Pezizomycotina</taxon>
        <taxon>Sordariomycetes</taxon>
        <taxon>Sordariomycetidae</taxon>
        <taxon>Sordariales</taxon>
        <taxon>Schizotheciaceae</taxon>
        <taxon>Echria</taxon>
    </lineage>
</organism>
<gene>
    <name evidence="1" type="ORF">QBC47DRAFT_373312</name>
</gene>
<accession>A0AAJ0FAA9</accession>
<comment type="caution">
    <text evidence="1">The sequence shown here is derived from an EMBL/GenBank/DDBJ whole genome shotgun (WGS) entry which is preliminary data.</text>
</comment>
<keyword evidence="2" id="KW-1185">Reference proteome</keyword>
<dbReference type="InterPro" id="IPR039470">
    <property type="entry name" value="Nuc_deoxyri_tr2"/>
</dbReference>
<dbReference type="EMBL" id="MU839828">
    <property type="protein sequence ID" value="KAK1759912.1"/>
    <property type="molecule type" value="Genomic_DNA"/>
</dbReference>
<evidence type="ECO:0008006" key="3">
    <source>
        <dbReference type="Google" id="ProtNLM"/>
    </source>
</evidence>